<evidence type="ECO:0000313" key="5">
    <source>
        <dbReference type="EMBL" id="BFO71001.1"/>
    </source>
</evidence>
<evidence type="ECO:0008006" key="6">
    <source>
        <dbReference type="Google" id="ProtNLM"/>
    </source>
</evidence>
<keyword evidence="3" id="KW-0732">Signal</keyword>
<feature type="transmembrane region" description="Helical" evidence="4">
    <location>
        <begin position="7"/>
        <end position="26"/>
    </location>
</feature>
<dbReference type="Pfam" id="PF01297">
    <property type="entry name" value="ZnuA"/>
    <property type="match status" value="1"/>
</dbReference>
<feature type="transmembrane region" description="Helical" evidence="4">
    <location>
        <begin position="98"/>
        <end position="124"/>
    </location>
</feature>
<evidence type="ECO:0000256" key="4">
    <source>
        <dbReference type="SAM" id="Phobius"/>
    </source>
</evidence>
<proteinExistence type="inferred from homology"/>
<protein>
    <recommendedName>
        <fullName evidence="6">ABC transporter substrate-binding protein</fullName>
    </recommendedName>
</protein>
<keyword evidence="4" id="KW-0472">Membrane</keyword>
<evidence type="ECO:0000256" key="1">
    <source>
        <dbReference type="ARBA" id="ARBA00011028"/>
    </source>
</evidence>
<dbReference type="GO" id="GO:0046872">
    <property type="term" value="F:metal ion binding"/>
    <property type="evidence" value="ECO:0007669"/>
    <property type="project" value="InterPro"/>
</dbReference>
<keyword evidence="4" id="KW-1133">Transmembrane helix</keyword>
<keyword evidence="4" id="KW-0812">Transmembrane</keyword>
<accession>A0AB33ISP8</accession>
<dbReference type="PANTHER" id="PTHR42953:SF3">
    <property type="entry name" value="HIGH-AFFINITY ZINC UPTAKE SYSTEM PROTEIN ZNUA"/>
    <property type="match status" value="1"/>
</dbReference>
<dbReference type="InterPro" id="IPR006127">
    <property type="entry name" value="ZnuA-like"/>
</dbReference>
<dbReference type="GO" id="GO:0030001">
    <property type="term" value="P:metal ion transport"/>
    <property type="evidence" value="ECO:0007669"/>
    <property type="project" value="InterPro"/>
</dbReference>
<keyword evidence="2" id="KW-0813">Transport</keyword>
<feature type="transmembrane region" description="Helical" evidence="4">
    <location>
        <begin position="46"/>
        <end position="66"/>
    </location>
</feature>
<name>A0AB33ISP8_9BACT</name>
<evidence type="ECO:0000256" key="2">
    <source>
        <dbReference type="ARBA" id="ARBA00022448"/>
    </source>
</evidence>
<dbReference type="Gene3D" id="3.40.50.1980">
    <property type="entry name" value="Nitrogenase molybdenum iron protein domain"/>
    <property type="match status" value="2"/>
</dbReference>
<dbReference type="PANTHER" id="PTHR42953">
    <property type="entry name" value="HIGH-AFFINITY ZINC UPTAKE SYSTEM PROTEIN ZNUA-RELATED"/>
    <property type="match status" value="1"/>
</dbReference>
<dbReference type="InterPro" id="IPR050492">
    <property type="entry name" value="Bact_metal-bind_prot9"/>
</dbReference>
<comment type="similarity">
    <text evidence="1">Belongs to the bacterial solute-binding protein 9 family.</text>
</comment>
<dbReference type="SUPFAM" id="SSF53807">
    <property type="entry name" value="Helical backbone' metal receptor"/>
    <property type="match status" value="1"/>
</dbReference>
<dbReference type="AlphaFoldDB" id="A0AB33ISP8"/>
<gene>
    <name evidence="5" type="ORF">GTC17253_09670</name>
</gene>
<organism evidence="5">
    <name type="scientific">Prevotella sp. GTC17253</name>
    <dbReference type="NCBI Taxonomy" id="3236793"/>
    <lineage>
        <taxon>Bacteria</taxon>
        <taxon>Pseudomonadati</taxon>
        <taxon>Bacteroidota</taxon>
        <taxon>Bacteroidia</taxon>
        <taxon>Bacteroidales</taxon>
        <taxon>Prevotellaceae</taxon>
        <taxon>Prevotella</taxon>
    </lineage>
</organism>
<evidence type="ECO:0000256" key="3">
    <source>
        <dbReference type="ARBA" id="ARBA00022729"/>
    </source>
</evidence>
<reference evidence="5" key="1">
    <citation type="submission" date="2024-07" db="EMBL/GenBank/DDBJ databases">
        <title>Complete genome sequence of Prevotella sp. YM-2024 GTC17253.</title>
        <authorList>
            <person name="Hayashi M."/>
            <person name="Muto Y."/>
            <person name="Tanaka K."/>
            <person name="Niwa H."/>
        </authorList>
    </citation>
    <scope>NUCLEOTIDE SEQUENCE</scope>
    <source>
        <strain evidence="5">GTC17253</strain>
    </source>
</reference>
<sequence length="410" mass="45923">MVSITEFLIDWGNWGMLLSAFLAGSFLPFSSEAVMLGLLAAGLNPWPLVLSATIGNVMGGLFNYSIGRLGRLDWIEKYLHVSQEKLDRATKFMSGRGAWMGFFAFMPFLGSAITIALGLMRANIFISTISMTIGKFLRYVVIILSVTSLTACTGSKTDNQRTIMVSIEPLRYFAEQIAGDKFKITTMVPKGGNPETYEPTPKQMMQLAKSDLFFKIGNIGFERTWMKKLTTNAPHTIMVNTSDGIVPVKTINGYADPHTWMSAANARIIAVNIFNKLKEIDSRDSLYFRQNLESLLDRINAVDNEVRGYITQDKSNAFLIYHPILTYFARDYGLTQIPVEEEGHEPSAAQLQQVIQLAHRKQVKVIFVQKEMANRNLDIVGDGVAAERAVINPLGYHWDKEMIKVAKLLK</sequence>
<dbReference type="EMBL" id="AP035785">
    <property type="protein sequence ID" value="BFO71001.1"/>
    <property type="molecule type" value="Genomic_DNA"/>
</dbReference>